<evidence type="ECO:0000313" key="2">
    <source>
        <dbReference type="EMBL" id="QMV65163.1"/>
    </source>
</evidence>
<dbReference type="EMBL" id="CP059139">
    <property type="protein sequence ID" value="QMV65163.1"/>
    <property type="molecule type" value="Genomic_DNA"/>
</dbReference>
<feature type="compositionally biased region" description="Basic and acidic residues" evidence="1">
    <location>
        <begin position="137"/>
        <end position="155"/>
    </location>
</feature>
<feature type="region of interest" description="Disordered" evidence="1">
    <location>
        <begin position="127"/>
        <end position="155"/>
    </location>
</feature>
<keyword evidence="3" id="KW-1185">Reference proteome</keyword>
<evidence type="ECO:0000256" key="1">
    <source>
        <dbReference type="SAM" id="MobiDB-lite"/>
    </source>
</evidence>
<protein>
    <submittedName>
        <fullName evidence="2">Uncharacterized protein</fullName>
    </submittedName>
</protein>
<name>A0A7G5DTT8_9PSED</name>
<dbReference type="RefSeq" id="WP_182371014.1">
    <property type="nucleotide sequence ID" value="NZ_CP059139.1"/>
</dbReference>
<gene>
    <name evidence="2" type="ORF">HS968_08915</name>
</gene>
<dbReference type="Proteomes" id="UP000515276">
    <property type="component" value="Chromosome"/>
</dbReference>
<evidence type="ECO:0000313" key="3">
    <source>
        <dbReference type="Proteomes" id="UP000515276"/>
    </source>
</evidence>
<organism evidence="2 3">
    <name type="scientific">Pseudomonas berkeleyensis</name>
    <dbReference type="NCBI Taxonomy" id="2726956"/>
    <lineage>
        <taxon>Bacteria</taxon>
        <taxon>Pseudomonadati</taxon>
        <taxon>Pseudomonadota</taxon>
        <taxon>Gammaproteobacteria</taxon>
        <taxon>Pseudomonadales</taxon>
        <taxon>Pseudomonadaceae</taxon>
        <taxon>Pseudomonas</taxon>
    </lineage>
</organism>
<sequence>MKDIKLLDDTLIELLRMPEAQRNSEVISSALHLAASAAGLRLGQATDLQLQHMQLAGAVARLTEALGTGFTHRSALRIGPDVQGIELFASIEAIGKADEIRFTGYGSTAQGVLARLNQAIAAFGINVGPAKPKPRHPNKDPLRLLPRRPREARKA</sequence>
<dbReference type="AlphaFoldDB" id="A0A7G5DTT8"/>
<accession>A0A7G5DTT8</accession>
<reference evidence="2 3" key="1">
    <citation type="journal article" date="2020" name="G3 (Bethesda)">
        <title>CeMbio - The Caenorhabditis elegans Microbiome Resource.</title>
        <authorList>
            <person name="Dirksen P."/>
            <person name="Assie A."/>
            <person name="Zimmermann J."/>
            <person name="Zhang F."/>
            <person name="Tietje A.M."/>
            <person name="Marsh S.A."/>
            <person name="Felix M.A."/>
            <person name="Shapira M."/>
            <person name="Kaleta C."/>
            <person name="Schulenburg H."/>
            <person name="Samuel B."/>
        </authorList>
    </citation>
    <scope>NUCLEOTIDE SEQUENCE [LARGE SCALE GENOMIC DNA]</scope>
    <source>
        <strain evidence="2 3">MSPm1</strain>
    </source>
</reference>
<proteinExistence type="predicted"/>